<keyword evidence="3" id="KW-0678">Repressor</keyword>
<evidence type="ECO:0000256" key="3">
    <source>
        <dbReference type="HAMAP-Rule" id="MF_00978"/>
    </source>
</evidence>
<sequence>MQSDIRRTLLEMFTNSKEEYVSGQKISDMLGCSRTAVWKHIEDLRKEGYELEAVRKKGYRIVNKPNKVSENELILGLQTKKIGQHVHYEEVVESTQKIAHRLAQEGVQEGTVVVAEEQTSGRGRLDRVWHSPKGTGVWMSIILRPTVPPQNAPQLTLLTAVAVVQAIQEVTGISPQIKWPNDILIEGKKAVGILTEMQADADRIHSVIIGIGINVNQQQQDFSDAIKDIATSLAAETGELINRATLMQTIFLKIESLYEEYLKNGFGLIKVLWETYAISIGKRIIARTLRGSIEGWAKGITEDGVLLVEDDLGVLHHIHSADIELSTRK</sequence>
<keyword evidence="2 3" id="KW-0092">Biotin</keyword>
<feature type="binding site" evidence="3">
    <location>
        <position position="118"/>
    </location>
    <ligand>
        <name>biotin</name>
        <dbReference type="ChEBI" id="CHEBI:57586"/>
    </ligand>
</feature>
<organism evidence="5 6">
    <name type="scientific">Priestia iocasae</name>
    <dbReference type="NCBI Taxonomy" id="2291674"/>
    <lineage>
        <taxon>Bacteria</taxon>
        <taxon>Bacillati</taxon>
        <taxon>Bacillota</taxon>
        <taxon>Bacilli</taxon>
        <taxon>Bacillales</taxon>
        <taxon>Bacillaceae</taxon>
        <taxon>Priestia</taxon>
    </lineage>
</organism>
<comment type="similarity">
    <text evidence="3">Belongs to the biotin--protein ligase family.</text>
</comment>
<dbReference type="CDD" id="cd16442">
    <property type="entry name" value="BPL"/>
    <property type="match status" value="1"/>
</dbReference>
<dbReference type="InterPro" id="IPR013196">
    <property type="entry name" value="HTH_11"/>
</dbReference>
<dbReference type="HAMAP" id="MF_00978">
    <property type="entry name" value="Bifunct_BirA"/>
    <property type="match status" value="1"/>
</dbReference>
<dbReference type="InterPro" id="IPR036390">
    <property type="entry name" value="WH_DNA-bd_sf"/>
</dbReference>
<name>A0ABS2QV17_9BACI</name>
<dbReference type="NCBIfam" id="TIGR00121">
    <property type="entry name" value="birA_ligase"/>
    <property type="match status" value="1"/>
</dbReference>
<dbReference type="Pfam" id="PF08279">
    <property type="entry name" value="HTH_11"/>
    <property type="match status" value="1"/>
</dbReference>
<dbReference type="RefSeq" id="WP_205186989.1">
    <property type="nucleotide sequence ID" value="NZ_JAFBFC010000003.1"/>
</dbReference>
<feature type="binding site" evidence="3">
    <location>
        <begin position="122"/>
        <end position="124"/>
    </location>
    <ligand>
        <name>biotin</name>
        <dbReference type="ChEBI" id="CHEBI:57586"/>
    </ligand>
</feature>
<evidence type="ECO:0000259" key="4">
    <source>
        <dbReference type="PROSITE" id="PS51733"/>
    </source>
</evidence>
<dbReference type="PANTHER" id="PTHR12835">
    <property type="entry name" value="BIOTIN PROTEIN LIGASE"/>
    <property type="match status" value="1"/>
</dbReference>
<keyword evidence="3" id="KW-0238">DNA-binding</keyword>
<dbReference type="PANTHER" id="PTHR12835:SF5">
    <property type="entry name" value="BIOTIN--PROTEIN LIGASE"/>
    <property type="match status" value="1"/>
</dbReference>
<reference evidence="5 6" key="1">
    <citation type="submission" date="2021-01" db="EMBL/GenBank/DDBJ databases">
        <title>Genomic Encyclopedia of Type Strains, Phase IV (KMG-IV): sequencing the most valuable type-strain genomes for metagenomic binning, comparative biology and taxonomic classification.</title>
        <authorList>
            <person name="Goeker M."/>
        </authorList>
    </citation>
    <scope>NUCLEOTIDE SEQUENCE [LARGE SCALE GENOMIC DNA]</scope>
    <source>
        <strain evidence="5 6">DSM 104297</strain>
    </source>
</reference>
<gene>
    <name evidence="3" type="primary">birA</name>
    <name evidence="5" type="ORF">JOC83_002180</name>
</gene>
<keyword evidence="6" id="KW-1185">Reference proteome</keyword>
<dbReference type="GO" id="GO:0004077">
    <property type="term" value="F:biotin--[biotin carboxyl-carrier protein] ligase activity"/>
    <property type="evidence" value="ECO:0007669"/>
    <property type="project" value="UniProtKB-EC"/>
</dbReference>
<evidence type="ECO:0000256" key="2">
    <source>
        <dbReference type="ARBA" id="ARBA00023267"/>
    </source>
</evidence>
<dbReference type="InterPro" id="IPR036388">
    <property type="entry name" value="WH-like_DNA-bd_sf"/>
</dbReference>
<comment type="function">
    <text evidence="3">Acts both as a biotin--[acetyl-CoA-carboxylase] ligase and a repressor.</text>
</comment>
<dbReference type="EMBL" id="JAFBFC010000003">
    <property type="protein sequence ID" value="MBM7703333.1"/>
    <property type="molecule type" value="Genomic_DNA"/>
</dbReference>
<keyword evidence="3" id="KW-0067">ATP-binding</keyword>
<keyword evidence="3" id="KW-0547">Nucleotide-binding</keyword>
<feature type="DNA-binding region" description="H-T-H motif" evidence="3">
    <location>
        <begin position="23"/>
        <end position="42"/>
    </location>
</feature>
<evidence type="ECO:0000313" key="5">
    <source>
        <dbReference type="EMBL" id="MBM7703333.1"/>
    </source>
</evidence>
<dbReference type="InterPro" id="IPR004143">
    <property type="entry name" value="BPL_LPL_catalytic"/>
</dbReference>
<dbReference type="InterPro" id="IPR003142">
    <property type="entry name" value="BPL_C"/>
</dbReference>
<protein>
    <recommendedName>
        <fullName evidence="3">Bifunctional ligase/repressor BirA</fullName>
    </recommendedName>
    <alternativeName>
        <fullName evidence="3">Biotin--[acetyl-CoA-carboxylase] ligase</fullName>
        <ecNumber evidence="3">6.3.4.15</ecNumber>
    </alternativeName>
    <alternativeName>
        <fullName evidence="3">Biotin--protein ligase</fullName>
    </alternativeName>
    <alternativeName>
        <fullName evidence="3">Biotin-[acetyl-CoA carboxylase] synthetase</fullName>
    </alternativeName>
</protein>
<accession>A0ABS2QV17</accession>
<evidence type="ECO:0000313" key="6">
    <source>
        <dbReference type="Proteomes" id="UP000809829"/>
    </source>
</evidence>
<dbReference type="PROSITE" id="PS51733">
    <property type="entry name" value="BPL_LPL_CATALYTIC"/>
    <property type="match status" value="1"/>
</dbReference>
<dbReference type="Gene3D" id="2.30.30.100">
    <property type="match status" value="1"/>
</dbReference>
<keyword evidence="3" id="KW-0805">Transcription regulation</keyword>
<dbReference type="SUPFAM" id="SSF46785">
    <property type="entry name" value="Winged helix' DNA-binding domain"/>
    <property type="match status" value="1"/>
</dbReference>
<dbReference type="InterPro" id="IPR004408">
    <property type="entry name" value="Biotin_CoA_COase_ligase"/>
</dbReference>
<comment type="catalytic activity">
    <reaction evidence="3">
        <text>biotin + L-lysyl-[protein] + ATP = N(6)-biotinyl-L-lysyl-[protein] + AMP + diphosphate + H(+)</text>
        <dbReference type="Rhea" id="RHEA:11756"/>
        <dbReference type="Rhea" id="RHEA-COMP:9752"/>
        <dbReference type="Rhea" id="RHEA-COMP:10505"/>
        <dbReference type="ChEBI" id="CHEBI:15378"/>
        <dbReference type="ChEBI" id="CHEBI:29969"/>
        <dbReference type="ChEBI" id="CHEBI:30616"/>
        <dbReference type="ChEBI" id="CHEBI:33019"/>
        <dbReference type="ChEBI" id="CHEBI:57586"/>
        <dbReference type="ChEBI" id="CHEBI:83144"/>
        <dbReference type="ChEBI" id="CHEBI:456215"/>
        <dbReference type="EC" id="6.3.4.15"/>
    </reaction>
</comment>
<comment type="caution">
    <text evidence="5">The sequence shown here is derived from an EMBL/GenBank/DDBJ whole genome shotgun (WGS) entry which is preliminary data.</text>
</comment>
<feature type="domain" description="BPL/LPL catalytic" evidence="4">
    <location>
        <begin position="74"/>
        <end position="262"/>
    </location>
</feature>
<proteinExistence type="inferred from homology"/>
<evidence type="ECO:0000256" key="1">
    <source>
        <dbReference type="ARBA" id="ARBA00022598"/>
    </source>
</evidence>
<dbReference type="SUPFAM" id="SSF55681">
    <property type="entry name" value="Class II aaRS and biotin synthetases"/>
    <property type="match status" value="1"/>
</dbReference>
<dbReference type="Proteomes" id="UP000809829">
    <property type="component" value="Unassembled WGS sequence"/>
</dbReference>
<dbReference type="Gene3D" id="1.10.10.10">
    <property type="entry name" value="Winged helix-like DNA-binding domain superfamily/Winged helix DNA-binding domain"/>
    <property type="match status" value="1"/>
</dbReference>
<dbReference type="Pfam" id="PF02237">
    <property type="entry name" value="BPL_C"/>
    <property type="match status" value="1"/>
</dbReference>
<keyword evidence="1 3" id="KW-0436">Ligase</keyword>
<comment type="caution">
    <text evidence="3">Lacks conserved residue(s) required for the propagation of feature annotation.</text>
</comment>
<dbReference type="InterPro" id="IPR030855">
    <property type="entry name" value="Bifunct_BirA"/>
</dbReference>
<dbReference type="Pfam" id="PF03099">
    <property type="entry name" value="BPL_LplA_LipB"/>
    <property type="match status" value="1"/>
</dbReference>
<feature type="binding site" evidence="3">
    <location>
        <position position="189"/>
    </location>
    <ligand>
        <name>biotin</name>
        <dbReference type="ChEBI" id="CHEBI:57586"/>
    </ligand>
</feature>
<keyword evidence="3" id="KW-0804">Transcription</keyword>
<dbReference type="Gene3D" id="3.30.930.10">
    <property type="entry name" value="Bira Bifunctional Protein, Domain 2"/>
    <property type="match status" value="1"/>
</dbReference>
<dbReference type="EC" id="6.3.4.15" evidence="3"/>
<dbReference type="InterPro" id="IPR045864">
    <property type="entry name" value="aa-tRNA-synth_II/BPL/LPL"/>
</dbReference>